<name>A0A835IB89_9MAGN</name>
<gene>
    <name evidence="1" type="ORF">IFM89_009433</name>
</gene>
<comment type="caution">
    <text evidence="1">The sequence shown here is derived from an EMBL/GenBank/DDBJ whole genome shotgun (WGS) entry which is preliminary data.</text>
</comment>
<dbReference type="Proteomes" id="UP000631114">
    <property type="component" value="Unassembled WGS sequence"/>
</dbReference>
<sequence length="108" mass="12556">MEFHRRTIKDQEASSKKYFHAWSTLKRMFIKWELDCSYHLCDLLAVLDDADGILEFIEMSPTKNRQESIVPFLEITEALVTVRLCKDDQENTFAMLASKPGKHLCSSN</sequence>
<evidence type="ECO:0000313" key="1">
    <source>
        <dbReference type="EMBL" id="KAF9613607.1"/>
    </source>
</evidence>
<evidence type="ECO:0000313" key="2">
    <source>
        <dbReference type="Proteomes" id="UP000631114"/>
    </source>
</evidence>
<keyword evidence="2" id="KW-1185">Reference proteome</keyword>
<organism evidence="1 2">
    <name type="scientific">Coptis chinensis</name>
    <dbReference type="NCBI Taxonomy" id="261450"/>
    <lineage>
        <taxon>Eukaryota</taxon>
        <taxon>Viridiplantae</taxon>
        <taxon>Streptophyta</taxon>
        <taxon>Embryophyta</taxon>
        <taxon>Tracheophyta</taxon>
        <taxon>Spermatophyta</taxon>
        <taxon>Magnoliopsida</taxon>
        <taxon>Ranunculales</taxon>
        <taxon>Ranunculaceae</taxon>
        <taxon>Coptidoideae</taxon>
        <taxon>Coptis</taxon>
    </lineage>
</organism>
<reference evidence="1 2" key="1">
    <citation type="submission" date="2020-10" db="EMBL/GenBank/DDBJ databases">
        <title>The Coptis chinensis genome and diversification of protoberbering-type alkaloids.</title>
        <authorList>
            <person name="Wang B."/>
            <person name="Shu S."/>
            <person name="Song C."/>
            <person name="Liu Y."/>
        </authorList>
    </citation>
    <scope>NUCLEOTIDE SEQUENCE [LARGE SCALE GENOMIC DNA]</scope>
    <source>
        <strain evidence="1">HL-2020</strain>
        <tissue evidence="1">Leaf</tissue>
    </source>
</reference>
<accession>A0A835IB89</accession>
<proteinExistence type="predicted"/>
<dbReference type="EMBL" id="JADFTS010000003">
    <property type="protein sequence ID" value="KAF9613607.1"/>
    <property type="molecule type" value="Genomic_DNA"/>
</dbReference>
<protein>
    <submittedName>
        <fullName evidence="1">Uncharacterized protein</fullName>
    </submittedName>
</protein>
<dbReference type="AlphaFoldDB" id="A0A835IB89"/>